<dbReference type="InterPro" id="IPR027304">
    <property type="entry name" value="Trigger_fact/SurA_dom_sf"/>
</dbReference>
<evidence type="ECO:0000256" key="1">
    <source>
        <dbReference type="PROSITE-ProRule" id="PRU00278"/>
    </source>
</evidence>
<organism evidence="4">
    <name type="scientific">Bellilinea caldifistulae</name>
    <dbReference type="NCBI Taxonomy" id="360411"/>
    <lineage>
        <taxon>Bacteria</taxon>
        <taxon>Bacillati</taxon>
        <taxon>Chloroflexota</taxon>
        <taxon>Anaerolineae</taxon>
        <taxon>Anaerolineales</taxon>
        <taxon>Anaerolineaceae</taxon>
        <taxon>Bellilinea</taxon>
    </lineage>
</organism>
<reference evidence="4" key="1">
    <citation type="journal article" date="2020" name="mSystems">
        <title>Genome- and Community-Level Interaction Insights into Carbon Utilization and Element Cycling Functions of Hydrothermarchaeota in Hydrothermal Sediment.</title>
        <authorList>
            <person name="Zhou Z."/>
            <person name="Liu Y."/>
            <person name="Xu W."/>
            <person name="Pan J."/>
            <person name="Luo Z.H."/>
            <person name="Li M."/>
        </authorList>
    </citation>
    <scope>NUCLEOTIDE SEQUENCE [LARGE SCALE GENOMIC DNA]</scope>
    <source>
        <strain evidence="4">SpSt-556</strain>
    </source>
</reference>
<proteinExistence type="predicted"/>
<accession>A0A7C4Q3N8</accession>
<dbReference type="GO" id="GO:0003755">
    <property type="term" value="F:peptidyl-prolyl cis-trans isomerase activity"/>
    <property type="evidence" value="ECO:0007669"/>
    <property type="project" value="UniProtKB-KW"/>
</dbReference>
<dbReference type="Pfam" id="PF13623">
    <property type="entry name" value="SurA_N_2"/>
    <property type="match status" value="1"/>
</dbReference>
<dbReference type="EMBL" id="DSXR01000129">
    <property type="protein sequence ID" value="HGS88604.1"/>
    <property type="molecule type" value="Genomic_DNA"/>
</dbReference>
<dbReference type="PANTHER" id="PTHR47245">
    <property type="entry name" value="PEPTIDYLPROLYL ISOMERASE"/>
    <property type="match status" value="1"/>
</dbReference>
<dbReference type="Pfam" id="PF13616">
    <property type="entry name" value="Rotamase_3"/>
    <property type="match status" value="1"/>
</dbReference>
<dbReference type="PROSITE" id="PS50198">
    <property type="entry name" value="PPIC_PPIASE_2"/>
    <property type="match status" value="1"/>
</dbReference>
<dbReference type="Gene3D" id="3.10.50.40">
    <property type="match status" value="1"/>
</dbReference>
<feature type="domain" description="PpiC" evidence="3">
    <location>
        <begin position="197"/>
        <end position="283"/>
    </location>
</feature>
<dbReference type="InterPro" id="IPR000297">
    <property type="entry name" value="PPIase_PpiC"/>
</dbReference>
<feature type="region of interest" description="Disordered" evidence="2">
    <location>
        <begin position="43"/>
        <end position="68"/>
    </location>
</feature>
<name>A0A7C4Q3N8_9CHLR</name>
<dbReference type="InterPro" id="IPR046357">
    <property type="entry name" value="PPIase_dom_sf"/>
</dbReference>
<gene>
    <name evidence="4" type="ORF">ENT17_13460</name>
</gene>
<dbReference type="SUPFAM" id="SSF109998">
    <property type="entry name" value="Triger factor/SurA peptide-binding domain-like"/>
    <property type="match status" value="1"/>
</dbReference>
<sequence length="321" mass="35976">MDISVIIFFMFRSKWAYWKNCFVLGVLVLALLAGCNNGGEPVLTSSPVPADQTPQPPARPTHTPTVTATPEPVALIVNGEGIPRREFEASLLQLQQADQELGIQRSEEERIRLVVNDLIEQTLLAQAARASGFAVDDAQLENRIQQLIAETGDQQVFQDWMNQNGYEDLMVFRFALRRAMEAARQRDQLAASLPAQVEQVKARQIVVRLRSTADSLYRQLQAGADFATLAFQYDPLTGGDLGWFPRGFLTIPAVEEAAFSLQPGEYSNVIESTLGYHIIQVEERDESYPLSSEARLTLQEKLIQEWLNQQRAAAQIEILYP</sequence>
<dbReference type="Gene3D" id="1.10.4030.10">
    <property type="entry name" value="Porin chaperone SurA, peptide-binding domain"/>
    <property type="match status" value="1"/>
</dbReference>
<protein>
    <recommendedName>
        <fullName evidence="3">PpiC domain-containing protein</fullName>
    </recommendedName>
</protein>
<dbReference type="SUPFAM" id="SSF54534">
    <property type="entry name" value="FKBP-like"/>
    <property type="match status" value="1"/>
</dbReference>
<dbReference type="InterPro" id="IPR050245">
    <property type="entry name" value="PrsA_foldase"/>
</dbReference>
<dbReference type="AlphaFoldDB" id="A0A7C4Q3N8"/>
<evidence type="ECO:0000256" key="2">
    <source>
        <dbReference type="SAM" id="MobiDB-lite"/>
    </source>
</evidence>
<keyword evidence="1" id="KW-0697">Rotamase</keyword>
<dbReference type="PANTHER" id="PTHR47245:SF2">
    <property type="entry name" value="PEPTIDYL-PROLYL CIS-TRANS ISOMERASE HP_0175-RELATED"/>
    <property type="match status" value="1"/>
</dbReference>
<comment type="caution">
    <text evidence="4">The sequence shown here is derived from an EMBL/GenBank/DDBJ whole genome shotgun (WGS) entry which is preliminary data.</text>
</comment>
<evidence type="ECO:0000259" key="3">
    <source>
        <dbReference type="PROSITE" id="PS50198"/>
    </source>
</evidence>
<keyword evidence="1" id="KW-0413">Isomerase</keyword>
<evidence type="ECO:0000313" key="4">
    <source>
        <dbReference type="EMBL" id="HGS88604.1"/>
    </source>
</evidence>